<sequence>MASVTQQLRRRRSMVRLLYDTHSILDYTFDASAFTVPSWTILPPEVHAAMAELRYKAITAVFSMKSLMTTRNNCYFNLCPDPPESVAYQMHQSSIRRLLDWQEDRDPLDPTFAPAHKIPRTSLHFSVDHIAYGRFAMEYTNRLAAYMAGPFQDWRQYRSEVEHIAFRLMSNNKHNYAEWRAWWNGQFADDMFKWETCLDGLVLPTWEEIIDDVYLMIIDRVEDAQELANSFHFGRPAQPISNAVIPHFEA</sequence>
<gene>
    <name evidence="1" type="ORF">N7515_002022</name>
</gene>
<dbReference type="OrthoDB" id="4192850at2759"/>
<protein>
    <submittedName>
        <fullName evidence="1">Uncharacterized protein</fullName>
    </submittedName>
</protein>
<evidence type="ECO:0000313" key="2">
    <source>
        <dbReference type="Proteomes" id="UP001149079"/>
    </source>
</evidence>
<accession>A0A9W9L7P2</accession>
<evidence type="ECO:0000313" key="1">
    <source>
        <dbReference type="EMBL" id="KAJ5143235.1"/>
    </source>
</evidence>
<dbReference type="Proteomes" id="UP001149079">
    <property type="component" value="Unassembled WGS sequence"/>
</dbReference>
<keyword evidence="2" id="KW-1185">Reference proteome</keyword>
<reference evidence="1" key="2">
    <citation type="journal article" date="2023" name="IMA Fungus">
        <title>Comparative genomic study of the Penicillium genus elucidates a diverse pangenome and 15 lateral gene transfer events.</title>
        <authorList>
            <person name="Petersen C."/>
            <person name="Sorensen T."/>
            <person name="Nielsen M.R."/>
            <person name="Sondergaard T.E."/>
            <person name="Sorensen J.L."/>
            <person name="Fitzpatrick D.A."/>
            <person name="Frisvad J.C."/>
            <person name="Nielsen K.L."/>
        </authorList>
    </citation>
    <scope>NUCLEOTIDE SEQUENCE</scope>
    <source>
        <strain evidence="1">IBT 22155</strain>
    </source>
</reference>
<organism evidence="1 2">
    <name type="scientific">Penicillium bovifimosum</name>
    <dbReference type="NCBI Taxonomy" id="126998"/>
    <lineage>
        <taxon>Eukaryota</taxon>
        <taxon>Fungi</taxon>
        <taxon>Dikarya</taxon>
        <taxon>Ascomycota</taxon>
        <taxon>Pezizomycotina</taxon>
        <taxon>Eurotiomycetes</taxon>
        <taxon>Eurotiomycetidae</taxon>
        <taxon>Eurotiales</taxon>
        <taxon>Aspergillaceae</taxon>
        <taxon>Penicillium</taxon>
    </lineage>
</organism>
<comment type="caution">
    <text evidence="1">The sequence shown here is derived from an EMBL/GenBank/DDBJ whole genome shotgun (WGS) entry which is preliminary data.</text>
</comment>
<dbReference type="GeneID" id="81401936"/>
<dbReference type="EMBL" id="JAPQKL010000002">
    <property type="protein sequence ID" value="KAJ5143235.1"/>
    <property type="molecule type" value="Genomic_DNA"/>
</dbReference>
<proteinExistence type="predicted"/>
<name>A0A9W9L7P2_9EURO</name>
<dbReference type="AlphaFoldDB" id="A0A9W9L7P2"/>
<reference evidence="1" key="1">
    <citation type="submission" date="2022-11" db="EMBL/GenBank/DDBJ databases">
        <authorList>
            <person name="Petersen C."/>
        </authorList>
    </citation>
    <scope>NUCLEOTIDE SEQUENCE</scope>
    <source>
        <strain evidence="1">IBT 22155</strain>
    </source>
</reference>
<dbReference type="RefSeq" id="XP_056524879.1">
    <property type="nucleotide sequence ID" value="XM_056662766.1"/>
</dbReference>